<feature type="compositionally biased region" description="Basic and acidic residues" evidence="1">
    <location>
        <begin position="210"/>
        <end position="220"/>
    </location>
</feature>
<feature type="region of interest" description="Disordered" evidence="1">
    <location>
        <begin position="54"/>
        <end position="80"/>
    </location>
</feature>
<dbReference type="Proteomes" id="UP000288805">
    <property type="component" value="Unassembled WGS sequence"/>
</dbReference>
<name>A0A438CW48_VITVI</name>
<organism evidence="2 3">
    <name type="scientific">Vitis vinifera</name>
    <name type="common">Grape</name>
    <dbReference type="NCBI Taxonomy" id="29760"/>
    <lineage>
        <taxon>Eukaryota</taxon>
        <taxon>Viridiplantae</taxon>
        <taxon>Streptophyta</taxon>
        <taxon>Embryophyta</taxon>
        <taxon>Tracheophyta</taxon>
        <taxon>Spermatophyta</taxon>
        <taxon>Magnoliopsida</taxon>
        <taxon>eudicotyledons</taxon>
        <taxon>Gunneridae</taxon>
        <taxon>Pentapetalae</taxon>
        <taxon>rosids</taxon>
        <taxon>Vitales</taxon>
        <taxon>Vitaceae</taxon>
        <taxon>Viteae</taxon>
        <taxon>Vitis</taxon>
    </lineage>
</organism>
<evidence type="ECO:0000313" key="3">
    <source>
        <dbReference type="Proteomes" id="UP000288805"/>
    </source>
</evidence>
<dbReference type="AlphaFoldDB" id="A0A438CW48"/>
<feature type="region of interest" description="Disordered" evidence="1">
    <location>
        <begin position="199"/>
        <end position="230"/>
    </location>
</feature>
<protein>
    <submittedName>
        <fullName evidence="2">Uncharacterized protein</fullName>
    </submittedName>
</protein>
<comment type="caution">
    <text evidence="2">The sequence shown here is derived from an EMBL/GenBank/DDBJ whole genome shotgun (WGS) entry which is preliminary data.</text>
</comment>
<accession>A0A438CW48</accession>
<sequence length="277" mass="32339">MSTLSKSRSSAMGNEDYFNWCESMERCQRESERQMQALLHKTRRLREENEVLLIQVSSSGPPRSQQPRSQRTNSRQNEEAMYPRNAEFFYNEQGMQPEQRFLPACHAPQDESSNSTRVLAKRRRRPYSKWNLTAWMSSCKFLKGVSAPGTPFFESLTKKPPTTMDDLFKGANKYSMLEDDVHAPTHLVLITSRLSRNDLVGNSKTTSQRRQTDKGQDRQRQSNQANPIPLSISYDKLIPMSQDLFDFRWRELIETNPAKRDWNRKCAYHKDHGHTTE</sequence>
<evidence type="ECO:0000313" key="2">
    <source>
        <dbReference type="EMBL" id="RVW27430.1"/>
    </source>
</evidence>
<feature type="compositionally biased region" description="Low complexity" evidence="1">
    <location>
        <begin position="57"/>
        <end position="75"/>
    </location>
</feature>
<gene>
    <name evidence="2" type="ORF">CK203_095405</name>
</gene>
<proteinExistence type="predicted"/>
<dbReference type="EMBL" id="QGNW01001952">
    <property type="protein sequence ID" value="RVW27430.1"/>
    <property type="molecule type" value="Genomic_DNA"/>
</dbReference>
<reference evidence="2 3" key="1">
    <citation type="journal article" date="2018" name="PLoS Genet.">
        <title>Population sequencing reveals clonal diversity and ancestral inbreeding in the grapevine cultivar Chardonnay.</title>
        <authorList>
            <person name="Roach M.J."/>
            <person name="Johnson D.L."/>
            <person name="Bohlmann J."/>
            <person name="van Vuuren H.J."/>
            <person name="Jones S.J."/>
            <person name="Pretorius I.S."/>
            <person name="Schmidt S.A."/>
            <person name="Borneman A.R."/>
        </authorList>
    </citation>
    <scope>NUCLEOTIDE SEQUENCE [LARGE SCALE GENOMIC DNA]</scope>
    <source>
        <strain evidence="3">cv. Chardonnay</strain>
        <tissue evidence="2">Leaf</tissue>
    </source>
</reference>
<feature type="compositionally biased region" description="Polar residues" evidence="1">
    <location>
        <begin position="200"/>
        <end position="209"/>
    </location>
</feature>
<evidence type="ECO:0000256" key="1">
    <source>
        <dbReference type="SAM" id="MobiDB-lite"/>
    </source>
</evidence>